<dbReference type="KEGG" id="bhc:JFL75_16160"/>
<dbReference type="AlphaFoldDB" id="A0A7T8B9M2"/>
<dbReference type="SMART" id="SM00345">
    <property type="entry name" value="HTH_GNTR"/>
    <property type="match status" value="1"/>
</dbReference>
<protein>
    <submittedName>
        <fullName evidence="5">GntR family transcriptional regulator</fullName>
    </submittedName>
</protein>
<evidence type="ECO:0000313" key="5">
    <source>
        <dbReference type="EMBL" id="QQO08451.1"/>
    </source>
</evidence>
<reference evidence="5" key="1">
    <citation type="submission" date="2021-01" db="EMBL/GenBank/DDBJ databases">
        <title>Description of Breznakiella homolactica.</title>
        <authorList>
            <person name="Song Y."/>
            <person name="Brune A."/>
        </authorList>
    </citation>
    <scope>NUCLEOTIDE SEQUENCE</scope>
    <source>
        <strain evidence="5">RmG30</strain>
    </source>
</reference>
<keyword evidence="2" id="KW-0238">DNA-binding</keyword>
<dbReference type="RefSeq" id="WP_215625757.1">
    <property type="nucleotide sequence ID" value="NZ_CP067089.2"/>
</dbReference>
<dbReference type="CDD" id="cd07377">
    <property type="entry name" value="WHTH_GntR"/>
    <property type="match status" value="1"/>
</dbReference>
<dbReference type="Pfam" id="PF07702">
    <property type="entry name" value="UTRA"/>
    <property type="match status" value="1"/>
</dbReference>
<dbReference type="InterPro" id="IPR000524">
    <property type="entry name" value="Tscrpt_reg_HTH_GntR"/>
</dbReference>
<sequence>MEKNGYSVAINRDSPIPVYYQIELDLKKRITKGEWAIHQSLPSESELATQYDVSRITLRQALAELEKDGIIKKYRGKAAIINAVPSPFVHDLSYTLVSGRRMTQESYGKNTMTAKVLQLERLVSTFPEIHESLKLRDNEKVIYMKRLFLLDKKPIAIGKSWLPDSLVPKFAEDGLIDNSLSKTLVKRYGITPVRVEDYLDVVRPTQSEYELLRSTYDAPLILIKGISYLSDGRPVEYSQTAWLGDKVRFHFTLHHTDQGFVMGP</sequence>
<dbReference type="PANTHER" id="PTHR44846:SF1">
    <property type="entry name" value="MANNOSYL-D-GLYCERATE TRANSPORT_METABOLISM SYSTEM REPRESSOR MNGR-RELATED"/>
    <property type="match status" value="1"/>
</dbReference>
<proteinExistence type="predicted"/>
<dbReference type="EMBL" id="CP067089">
    <property type="protein sequence ID" value="QQO08451.1"/>
    <property type="molecule type" value="Genomic_DNA"/>
</dbReference>
<dbReference type="SMART" id="SM00866">
    <property type="entry name" value="UTRA"/>
    <property type="match status" value="1"/>
</dbReference>
<dbReference type="Gene3D" id="3.40.1410.10">
    <property type="entry name" value="Chorismate lyase-like"/>
    <property type="match status" value="1"/>
</dbReference>
<dbReference type="SUPFAM" id="SSF64288">
    <property type="entry name" value="Chorismate lyase-like"/>
    <property type="match status" value="1"/>
</dbReference>
<dbReference type="InterPro" id="IPR036390">
    <property type="entry name" value="WH_DNA-bd_sf"/>
</dbReference>
<keyword evidence="3" id="KW-0804">Transcription</keyword>
<dbReference type="GO" id="GO:0003700">
    <property type="term" value="F:DNA-binding transcription factor activity"/>
    <property type="evidence" value="ECO:0007669"/>
    <property type="project" value="InterPro"/>
</dbReference>
<evidence type="ECO:0000256" key="2">
    <source>
        <dbReference type="ARBA" id="ARBA00023125"/>
    </source>
</evidence>
<evidence type="ECO:0000256" key="1">
    <source>
        <dbReference type="ARBA" id="ARBA00023015"/>
    </source>
</evidence>
<dbReference type="GO" id="GO:0045892">
    <property type="term" value="P:negative regulation of DNA-templated transcription"/>
    <property type="evidence" value="ECO:0007669"/>
    <property type="project" value="TreeGrafter"/>
</dbReference>
<name>A0A7T8B9M2_9SPIR</name>
<evidence type="ECO:0000256" key="3">
    <source>
        <dbReference type="ARBA" id="ARBA00023163"/>
    </source>
</evidence>
<dbReference type="Pfam" id="PF00392">
    <property type="entry name" value="GntR"/>
    <property type="match status" value="1"/>
</dbReference>
<organism evidence="5 6">
    <name type="scientific">Breznakiella homolactica</name>
    <dbReference type="NCBI Taxonomy" id="2798577"/>
    <lineage>
        <taxon>Bacteria</taxon>
        <taxon>Pseudomonadati</taxon>
        <taxon>Spirochaetota</taxon>
        <taxon>Spirochaetia</taxon>
        <taxon>Spirochaetales</taxon>
        <taxon>Breznakiellaceae</taxon>
        <taxon>Breznakiella</taxon>
    </lineage>
</organism>
<evidence type="ECO:0000313" key="6">
    <source>
        <dbReference type="Proteomes" id="UP000595917"/>
    </source>
</evidence>
<dbReference type="PRINTS" id="PR00035">
    <property type="entry name" value="HTHGNTR"/>
</dbReference>
<dbReference type="InterPro" id="IPR050679">
    <property type="entry name" value="Bact_HTH_transcr_reg"/>
</dbReference>
<dbReference type="Gene3D" id="1.10.10.10">
    <property type="entry name" value="Winged helix-like DNA-binding domain superfamily/Winged helix DNA-binding domain"/>
    <property type="match status" value="1"/>
</dbReference>
<dbReference type="FunFam" id="1.10.10.10:FF:000079">
    <property type="entry name" value="GntR family transcriptional regulator"/>
    <property type="match status" value="1"/>
</dbReference>
<dbReference type="Proteomes" id="UP000595917">
    <property type="component" value="Chromosome"/>
</dbReference>
<dbReference type="PANTHER" id="PTHR44846">
    <property type="entry name" value="MANNOSYL-D-GLYCERATE TRANSPORT/METABOLISM SYSTEM REPRESSOR MNGR-RELATED"/>
    <property type="match status" value="1"/>
</dbReference>
<gene>
    <name evidence="5" type="ORF">JFL75_16160</name>
</gene>
<keyword evidence="6" id="KW-1185">Reference proteome</keyword>
<dbReference type="SUPFAM" id="SSF46785">
    <property type="entry name" value="Winged helix' DNA-binding domain"/>
    <property type="match status" value="1"/>
</dbReference>
<dbReference type="PROSITE" id="PS50949">
    <property type="entry name" value="HTH_GNTR"/>
    <property type="match status" value="1"/>
</dbReference>
<dbReference type="InterPro" id="IPR028978">
    <property type="entry name" value="Chorismate_lyase_/UTRA_dom_sf"/>
</dbReference>
<evidence type="ECO:0000259" key="4">
    <source>
        <dbReference type="PROSITE" id="PS50949"/>
    </source>
</evidence>
<dbReference type="InterPro" id="IPR036388">
    <property type="entry name" value="WH-like_DNA-bd_sf"/>
</dbReference>
<dbReference type="InterPro" id="IPR011663">
    <property type="entry name" value="UTRA"/>
</dbReference>
<feature type="domain" description="HTH gntR-type" evidence="4">
    <location>
        <begin position="16"/>
        <end position="84"/>
    </location>
</feature>
<keyword evidence="1" id="KW-0805">Transcription regulation</keyword>
<dbReference type="GO" id="GO:0003677">
    <property type="term" value="F:DNA binding"/>
    <property type="evidence" value="ECO:0007669"/>
    <property type="project" value="UniProtKB-KW"/>
</dbReference>
<accession>A0A7T8B9M2</accession>